<accession>G0S3I0</accession>
<gene>
    <name evidence="7" type="ORF">CTHT_0021110</name>
</gene>
<feature type="transmembrane region" description="Helical" evidence="5">
    <location>
        <begin position="432"/>
        <end position="455"/>
    </location>
</feature>
<dbReference type="STRING" id="759272.G0S3I0"/>
<keyword evidence="4 5" id="KW-0472">Membrane</keyword>
<sequence>MPSLNVSELNIVVAIFVPAMVVGIALGPIAAKFLDSERWGPAVEGQTSTITLGLARVVICVQLIIAGFQLPERYARQHWLDLLLCLGPIMTAMWLCTAGCLLAAIPNLPFLSALVIASCFTPTDPVLSQAIAKGPFSDKYVARHLREIISAEAGANDGFGFPFLMLATYLLRHLKGAEHFEIPAHHERSVEPLLLVARSAEEVGRLGGGAGVAIKNWVVETWLYVIAMSVVIGALIGFIGGRVLKFALRRKWVDMESYLLFPTGIGSAFSTGLRHQLFLMGVCGLLGTNDLLACFAAGNAMNWDGEILRETDERHDQVNPSIDMLLNFAGFMYIGAIIPWSEFNQPELGLTWGRLFGLGFLVLVFRRIPIILASYKLMPRVCYNWKEALFMGYFGPIGIGAVFYAEHSRHLFPKPGEGDPELDRLVRILPPIVYFMVFFCIVAHGLSIPILSIIYHFIGIEPVRNDGVEVRRLSLNVPPPVNASPGLTADTFIAYNRFSRPSFNETELPVVTAAAETGKPPIVRRYSQRVDPSQLEPIP</sequence>
<evidence type="ECO:0000256" key="4">
    <source>
        <dbReference type="ARBA" id="ARBA00023136"/>
    </source>
</evidence>
<comment type="subcellular location">
    <subcellularLocation>
        <location evidence="1">Membrane</location>
        <topology evidence="1">Multi-pass membrane protein</topology>
    </subcellularLocation>
</comment>
<feature type="transmembrane region" description="Helical" evidence="5">
    <location>
        <begin position="222"/>
        <end position="241"/>
    </location>
</feature>
<dbReference type="GO" id="GO:0036376">
    <property type="term" value="P:sodium ion export across plasma membrane"/>
    <property type="evidence" value="ECO:0007669"/>
    <property type="project" value="InterPro"/>
</dbReference>
<dbReference type="GO" id="GO:0005886">
    <property type="term" value="C:plasma membrane"/>
    <property type="evidence" value="ECO:0007669"/>
    <property type="project" value="InterPro"/>
</dbReference>
<feature type="transmembrane region" description="Helical" evidence="5">
    <location>
        <begin position="387"/>
        <end position="405"/>
    </location>
</feature>
<dbReference type="GeneID" id="18256149"/>
<dbReference type="PANTHER" id="PTHR31382:SF3">
    <property type="entry name" value="SODIUM ION_PROTON EXCHANGER (EUROFUNG)"/>
    <property type="match status" value="1"/>
</dbReference>
<dbReference type="InterPro" id="IPR004712">
    <property type="entry name" value="Na+/H+_antiporter_fungi"/>
</dbReference>
<protein>
    <submittedName>
        <fullName evidence="7">Putative solute:hydrogen antiporter protein</fullName>
    </submittedName>
</protein>
<evidence type="ECO:0000256" key="5">
    <source>
        <dbReference type="SAM" id="Phobius"/>
    </source>
</evidence>
<feature type="transmembrane region" description="Helical" evidence="5">
    <location>
        <begin position="324"/>
        <end position="343"/>
    </location>
</feature>
<feature type="transmembrane region" description="Helical" evidence="5">
    <location>
        <begin position="82"/>
        <end position="105"/>
    </location>
</feature>
<dbReference type="GO" id="GO:0015385">
    <property type="term" value="F:sodium:proton antiporter activity"/>
    <property type="evidence" value="ECO:0007669"/>
    <property type="project" value="InterPro"/>
</dbReference>
<dbReference type="RefSeq" id="XP_006692582.1">
    <property type="nucleotide sequence ID" value="XM_006692519.1"/>
</dbReference>
<dbReference type="GO" id="GO:0042391">
    <property type="term" value="P:regulation of membrane potential"/>
    <property type="evidence" value="ECO:0007669"/>
    <property type="project" value="InterPro"/>
</dbReference>
<evidence type="ECO:0000313" key="8">
    <source>
        <dbReference type="Proteomes" id="UP000008066"/>
    </source>
</evidence>
<dbReference type="Proteomes" id="UP000008066">
    <property type="component" value="Unassembled WGS sequence"/>
</dbReference>
<feature type="transmembrane region" description="Helical" evidence="5">
    <location>
        <begin position="355"/>
        <end position="375"/>
    </location>
</feature>
<evidence type="ECO:0000256" key="1">
    <source>
        <dbReference type="ARBA" id="ARBA00004141"/>
    </source>
</evidence>
<dbReference type="OMA" id="MGYYGPI"/>
<dbReference type="EMBL" id="GL988040">
    <property type="protein sequence ID" value="EGS22563.1"/>
    <property type="molecule type" value="Genomic_DNA"/>
</dbReference>
<dbReference type="PANTHER" id="PTHR31382">
    <property type="entry name" value="NA(+)/H(+) ANTIPORTER"/>
    <property type="match status" value="1"/>
</dbReference>
<dbReference type="Pfam" id="PF00999">
    <property type="entry name" value="Na_H_Exchanger"/>
    <property type="match status" value="1"/>
</dbReference>
<reference evidence="7 8" key="1">
    <citation type="journal article" date="2011" name="Cell">
        <title>Insight into structure and assembly of the nuclear pore complex by utilizing the genome of a eukaryotic thermophile.</title>
        <authorList>
            <person name="Amlacher S."/>
            <person name="Sarges P."/>
            <person name="Flemming D."/>
            <person name="van Noort V."/>
            <person name="Kunze R."/>
            <person name="Devos D.P."/>
            <person name="Arumugam M."/>
            <person name="Bork P."/>
            <person name="Hurt E."/>
        </authorList>
    </citation>
    <scope>NUCLEOTIDE SEQUENCE [LARGE SCALE GENOMIC DNA]</scope>
    <source>
        <strain evidence="8">DSM 1495 / CBS 144.50 / IMI 039719</strain>
    </source>
</reference>
<evidence type="ECO:0000256" key="2">
    <source>
        <dbReference type="ARBA" id="ARBA00022692"/>
    </source>
</evidence>
<dbReference type="OrthoDB" id="5327978at2759"/>
<feature type="domain" description="Cation/H+ exchanger transmembrane" evidence="6">
    <location>
        <begin position="16"/>
        <end position="450"/>
    </location>
</feature>
<feature type="transmembrane region" description="Helical" evidence="5">
    <location>
        <begin position="50"/>
        <end position="70"/>
    </location>
</feature>
<evidence type="ECO:0000259" key="6">
    <source>
        <dbReference type="Pfam" id="PF00999"/>
    </source>
</evidence>
<dbReference type="GO" id="GO:0120029">
    <property type="term" value="P:proton export across plasma membrane"/>
    <property type="evidence" value="ECO:0007669"/>
    <property type="project" value="InterPro"/>
</dbReference>
<dbReference type="eggNOG" id="KOG4505">
    <property type="taxonomic scope" value="Eukaryota"/>
</dbReference>
<keyword evidence="3 5" id="KW-1133">Transmembrane helix</keyword>
<feature type="transmembrane region" description="Helical" evidence="5">
    <location>
        <begin position="9"/>
        <end position="30"/>
    </location>
</feature>
<evidence type="ECO:0000313" key="7">
    <source>
        <dbReference type="EMBL" id="EGS22563.1"/>
    </source>
</evidence>
<name>G0S3I0_CHATD</name>
<organism evidence="8">
    <name type="scientific">Chaetomium thermophilum (strain DSM 1495 / CBS 144.50 / IMI 039719)</name>
    <name type="common">Thermochaetoides thermophila</name>
    <dbReference type="NCBI Taxonomy" id="759272"/>
    <lineage>
        <taxon>Eukaryota</taxon>
        <taxon>Fungi</taxon>
        <taxon>Dikarya</taxon>
        <taxon>Ascomycota</taxon>
        <taxon>Pezizomycotina</taxon>
        <taxon>Sordariomycetes</taxon>
        <taxon>Sordariomycetidae</taxon>
        <taxon>Sordariales</taxon>
        <taxon>Chaetomiaceae</taxon>
        <taxon>Thermochaetoides</taxon>
    </lineage>
</organism>
<proteinExistence type="predicted"/>
<dbReference type="KEGG" id="cthr:CTHT_0021110"/>
<dbReference type="HOGENOM" id="CLU_008635_4_1_1"/>
<dbReference type="AlphaFoldDB" id="G0S3I0"/>
<evidence type="ECO:0000256" key="3">
    <source>
        <dbReference type="ARBA" id="ARBA00022989"/>
    </source>
</evidence>
<dbReference type="InterPro" id="IPR006153">
    <property type="entry name" value="Cation/H_exchanger_TM"/>
</dbReference>
<keyword evidence="8" id="KW-1185">Reference proteome</keyword>
<keyword evidence="2 5" id="KW-0812">Transmembrane</keyword>